<evidence type="ECO:0000256" key="2">
    <source>
        <dbReference type="SAM" id="SignalP"/>
    </source>
</evidence>
<dbReference type="InterPro" id="IPR013211">
    <property type="entry name" value="LVIVD"/>
</dbReference>
<dbReference type="EMBL" id="CP027062">
    <property type="protein sequence ID" value="AVI50776.1"/>
    <property type="molecule type" value="Genomic_DNA"/>
</dbReference>
<dbReference type="NCBIfam" id="TIGR04183">
    <property type="entry name" value="Por_Secre_tail"/>
    <property type="match status" value="1"/>
</dbReference>
<dbReference type="OrthoDB" id="9815940at2"/>
<dbReference type="PANTHER" id="PTHR38787">
    <property type="entry name" value="REGULATORY P DOMAIN-CONTAINING PROTEIN"/>
    <property type="match status" value="1"/>
</dbReference>
<proteinExistence type="predicted"/>
<dbReference type="KEGG" id="aue:C5O00_06155"/>
<dbReference type="SUPFAM" id="SSF50969">
    <property type="entry name" value="YVTN repeat-like/Quinoprotein amine dehydrogenase"/>
    <property type="match status" value="1"/>
</dbReference>
<evidence type="ECO:0000313" key="5">
    <source>
        <dbReference type="Proteomes" id="UP000238442"/>
    </source>
</evidence>
<dbReference type="Proteomes" id="UP000238442">
    <property type="component" value="Chromosome"/>
</dbReference>
<organism evidence="4 5">
    <name type="scientific">Pukyongia salina</name>
    <dbReference type="NCBI Taxonomy" id="2094025"/>
    <lineage>
        <taxon>Bacteria</taxon>
        <taxon>Pseudomonadati</taxon>
        <taxon>Bacteroidota</taxon>
        <taxon>Flavobacteriia</taxon>
        <taxon>Flavobacteriales</taxon>
        <taxon>Flavobacteriaceae</taxon>
        <taxon>Pukyongia</taxon>
    </lineage>
</organism>
<accession>A0A2S0HVY5</accession>
<protein>
    <submittedName>
        <fullName evidence="4">Regulator</fullName>
    </submittedName>
</protein>
<keyword evidence="1 2" id="KW-0732">Signal</keyword>
<dbReference type="RefSeq" id="WP_105215872.1">
    <property type="nucleotide sequence ID" value="NZ_CP027062.1"/>
</dbReference>
<keyword evidence="5" id="KW-1185">Reference proteome</keyword>
<dbReference type="NCBIfam" id="TIGR04312">
    <property type="entry name" value="choice_anch_B"/>
    <property type="match status" value="1"/>
</dbReference>
<gene>
    <name evidence="4" type="ORF">C5O00_06155</name>
</gene>
<evidence type="ECO:0000313" key="4">
    <source>
        <dbReference type="EMBL" id="AVI50776.1"/>
    </source>
</evidence>
<reference evidence="4 5" key="1">
    <citation type="submission" date="2018-02" db="EMBL/GenBank/DDBJ databases">
        <title>Genomic analysis of the strain RR4-38 isolated from a seawater recirculating aquaculture system.</title>
        <authorList>
            <person name="Kim Y.-S."/>
            <person name="Jang Y.H."/>
            <person name="Kim K.-H."/>
        </authorList>
    </citation>
    <scope>NUCLEOTIDE SEQUENCE [LARGE SCALE GENOMIC DNA]</scope>
    <source>
        <strain evidence="4 5">RR4-38</strain>
    </source>
</reference>
<feature type="domain" description="Secretion system C-terminal sorting" evidence="3">
    <location>
        <begin position="399"/>
        <end position="467"/>
    </location>
</feature>
<dbReference type="PANTHER" id="PTHR38787:SF3">
    <property type="entry name" value="REGULATORY P DOMAIN-CONTAINING PROTEIN"/>
    <property type="match status" value="1"/>
</dbReference>
<dbReference type="Pfam" id="PF18962">
    <property type="entry name" value="Por_Secre_tail"/>
    <property type="match status" value="1"/>
</dbReference>
<feature type="signal peptide" evidence="2">
    <location>
        <begin position="1"/>
        <end position="18"/>
    </location>
</feature>
<name>A0A2S0HVY5_9FLAO</name>
<dbReference type="GO" id="GO:0005576">
    <property type="term" value="C:extracellular region"/>
    <property type="evidence" value="ECO:0007669"/>
    <property type="project" value="TreeGrafter"/>
</dbReference>
<dbReference type="InterPro" id="IPR011044">
    <property type="entry name" value="Quino_amine_DH_bsu"/>
</dbReference>
<evidence type="ECO:0000259" key="3">
    <source>
        <dbReference type="Pfam" id="PF18962"/>
    </source>
</evidence>
<sequence>MKKIVTIITVLASSIMIAQVPCSGGSAAGFPCSNFTLQGQITLAAMGAGGGNDSWGWTDPQDGKEYAIVGLNNGTAFIDISDPVDPQYLGKLPTHTSSSTWRDVKVYNNHAFVVSEANGHGMQVFDLTRLRNVTSPPETFTEDAHYGNFGSAHNIVINEDTGYAYAVGTDLYNGGPHFINIQDPLNPTDEGGYALDGYSHDAQVVLYNGPDTSYNGKEILIGSNENAVVVVDITDKGSPQPISSTNYSNVGYTHQGWFTEDMKYFIVGDEIDEFSVGFNTRTLVFDFTDLDNPQLDFEYFGTTPAVDHNGYVVGERFYMASYSAGMRVLDISNIESGSMSEYGYFDTFPGNNNASFDGAWNVYPFFASGNIVISGDFGFTLVRDENLSAPDFSTSDFSIFPNPANNVLNVASKNAPIDTVAIYNVLGQEVNRYDFADSLSETIDISSLKAGLYMVQINKSTTKRLIVN</sequence>
<dbReference type="InterPro" id="IPR027589">
    <property type="entry name" value="Choice_anch_B"/>
</dbReference>
<evidence type="ECO:0000256" key="1">
    <source>
        <dbReference type="ARBA" id="ARBA00022729"/>
    </source>
</evidence>
<dbReference type="InterPro" id="IPR026444">
    <property type="entry name" value="Secre_tail"/>
</dbReference>
<dbReference type="Pfam" id="PF08309">
    <property type="entry name" value="LVIVD"/>
    <property type="match status" value="1"/>
</dbReference>
<feature type="chain" id="PRO_5015503985" evidence="2">
    <location>
        <begin position="19"/>
        <end position="468"/>
    </location>
</feature>
<dbReference type="AlphaFoldDB" id="A0A2S0HVY5"/>